<evidence type="ECO:0000256" key="1">
    <source>
        <dbReference type="SAM" id="Phobius"/>
    </source>
</evidence>
<dbReference type="AlphaFoldDB" id="A0A5N6SDA9"/>
<feature type="transmembrane region" description="Helical" evidence="1">
    <location>
        <begin position="16"/>
        <end position="38"/>
    </location>
</feature>
<evidence type="ECO:0000313" key="3">
    <source>
        <dbReference type="Proteomes" id="UP000325672"/>
    </source>
</evidence>
<keyword evidence="3" id="KW-1185">Reference proteome</keyword>
<dbReference type="EMBL" id="ML743647">
    <property type="protein sequence ID" value="KAE8131849.1"/>
    <property type="molecule type" value="Genomic_DNA"/>
</dbReference>
<name>A0A5N6SDA9_ASPPS</name>
<gene>
    <name evidence="2" type="ORF">BDV38DRAFT_228368</name>
</gene>
<organism evidence="2 3">
    <name type="scientific">Aspergillus pseudotamarii</name>
    <dbReference type="NCBI Taxonomy" id="132259"/>
    <lineage>
        <taxon>Eukaryota</taxon>
        <taxon>Fungi</taxon>
        <taxon>Dikarya</taxon>
        <taxon>Ascomycota</taxon>
        <taxon>Pezizomycotina</taxon>
        <taxon>Eurotiomycetes</taxon>
        <taxon>Eurotiomycetidae</taxon>
        <taxon>Eurotiales</taxon>
        <taxon>Aspergillaceae</taxon>
        <taxon>Aspergillus</taxon>
        <taxon>Aspergillus subgen. Circumdati</taxon>
    </lineage>
</organism>
<keyword evidence="1" id="KW-1133">Transmembrane helix</keyword>
<keyword evidence="1" id="KW-0472">Membrane</keyword>
<dbReference type="Proteomes" id="UP000325672">
    <property type="component" value="Unassembled WGS sequence"/>
</dbReference>
<sequence length="84" mass="9415">MEPRWKDCNPLAGKRIIAVFCVNVFLNMRGVALDFLFFPFPLGARGRKCCQSHCLDPGTRAHAAKFIRVNSQHASKSEHDGLQS</sequence>
<proteinExistence type="predicted"/>
<keyword evidence="1" id="KW-0812">Transmembrane</keyword>
<protein>
    <submittedName>
        <fullName evidence="2">Uncharacterized protein</fullName>
    </submittedName>
</protein>
<accession>A0A5N6SDA9</accession>
<dbReference type="RefSeq" id="XP_031907912.1">
    <property type="nucleotide sequence ID" value="XM_032052897.1"/>
</dbReference>
<reference evidence="2 3" key="1">
    <citation type="submission" date="2019-04" db="EMBL/GenBank/DDBJ databases">
        <title>Friends and foes A comparative genomics study of 23 Aspergillus species from section Flavi.</title>
        <authorList>
            <consortium name="DOE Joint Genome Institute"/>
            <person name="Kjaerbolling I."/>
            <person name="Vesth T."/>
            <person name="Frisvad J.C."/>
            <person name="Nybo J.L."/>
            <person name="Theobald S."/>
            <person name="Kildgaard S."/>
            <person name="Isbrandt T."/>
            <person name="Kuo A."/>
            <person name="Sato A."/>
            <person name="Lyhne E.K."/>
            <person name="Kogle M.E."/>
            <person name="Wiebenga A."/>
            <person name="Kun R.S."/>
            <person name="Lubbers R.J."/>
            <person name="Makela M.R."/>
            <person name="Barry K."/>
            <person name="Chovatia M."/>
            <person name="Clum A."/>
            <person name="Daum C."/>
            <person name="Haridas S."/>
            <person name="He G."/>
            <person name="LaButti K."/>
            <person name="Lipzen A."/>
            <person name="Mondo S."/>
            <person name="Riley R."/>
            <person name="Salamov A."/>
            <person name="Simmons B.A."/>
            <person name="Magnuson J.K."/>
            <person name="Henrissat B."/>
            <person name="Mortensen U.H."/>
            <person name="Larsen T.O."/>
            <person name="Devries R.P."/>
            <person name="Grigoriev I.V."/>
            <person name="Machida M."/>
            <person name="Baker S.E."/>
            <person name="Andersen M.R."/>
        </authorList>
    </citation>
    <scope>NUCLEOTIDE SEQUENCE [LARGE SCALE GENOMIC DNA]</scope>
    <source>
        <strain evidence="2 3">CBS 117625</strain>
    </source>
</reference>
<dbReference type="GeneID" id="43637107"/>
<evidence type="ECO:0000313" key="2">
    <source>
        <dbReference type="EMBL" id="KAE8131849.1"/>
    </source>
</evidence>